<feature type="modified residue" description="4-aspartylphosphate" evidence="2">
    <location>
        <position position="52"/>
    </location>
</feature>
<keyword evidence="5" id="KW-1185">Reference proteome</keyword>
<dbReference type="RefSeq" id="WP_207678442.1">
    <property type="nucleotide sequence ID" value="NZ_CP061800.1"/>
</dbReference>
<keyword evidence="1 2" id="KW-0597">Phosphoprotein</keyword>
<protein>
    <submittedName>
        <fullName evidence="4">Two component system response regulator</fullName>
    </submittedName>
</protein>
<proteinExistence type="predicted"/>
<sequence>MKHIIVADDDPLIRRLLRSVLEDGGYRVTEASDGKITIKLYRQKPADLVILDLIMPEKEGIETIIELRRDFPNIKIISISGGLMGEAEAFLDAARKLGALRTFKKPLNPFEMLRAVKELTGEKKNRSDI</sequence>
<dbReference type="Pfam" id="PF00072">
    <property type="entry name" value="Response_reg"/>
    <property type="match status" value="1"/>
</dbReference>
<dbReference type="InterPro" id="IPR001789">
    <property type="entry name" value="Sig_transdc_resp-reg_receiver"/>
</dbReference>
<gene>
    <name evidence="4" type="ORF">dnm_061320</name>
</gene>
<evidence type="ECO:0000256" key="1">
    <source>
        <dbReference type="ARBA" id="ARBA00022553"/>
    </source>
</evidence>
<dbReference type="InterPro" id="IPR050595">
    <property type="entry name" value="Bact_response_regulator"/>
</dbReference>
<dbReference type="Gene3D" id="3.40.50.2300">
    <property type="match status" value="1"/>
</dbReference>
<dbReference type="EMBL" id="CP061800">
    <property type="protein sequence ID" value="QTA90071.1"/>
    <property type="molecule type" value="Genomic_DNA"/>
</dbReference>
<dbReference type="KEGG" id="dmm:dnm_061320"/>
<reference evidence="4" key="1">
    <citation type="journal article" date="2021" name="Microb. Physiol.">
        <title>Proteogenomic Insights into the Physiology of Marine, Sulfate-Reducing, Filamentous Desulfonema limicola and Desulfonema magnum.</title>
        <authorList>
            <person name="Schnaars V."/>
            <person name="Wohlbrand L."/>
            <person name="Scheve S."/>
            <person name="Hinrichs C."/>
            <person name="Reinhardt R."/>
            <person name="Rabus R."/>
        </authorList>
    </citation>
    <scope>NUCLEOTIDE SEQUENCE</scope>
    <source>
        <strain evidence="4">4be13</strain>
    </source>
</reference>
<name>A0A975GQI3_9BACT</name>
<dbReference type="PROSITE" id="PS50110">
    <property type="entry name" value="RESPONSE_REGULATORY"/>
    <property type="match status" value="1"/>
</dbReference>
<evidence type="ECO:0000256" key="2">
    <source>
        <dbReference type="PROSITE-ProRule" id="PRU00169"/>
    </source>
</evidence>
<dbReference type="AlphaFoldDB" id="A0A975GQI3"/>
<organism evidence="4 5">
    <name type="scientific">Desulfonema magnum</name>
    <dbReference type="NCBI Taxonomy" id="45655"/>
    <lineage>
        <taxon>Bacteria</taxon>
        <taxon>Pseudomonadati</taxon>
        <taxon>Thermodesulfobacteriota</taxon>
        <taxon>Desulfobacteria</taxon>
        <taxon>Desulfobacterales</taxon>
        <taxon>Desulfococcaceae</taxon>
        <taxon>Desulfonema</taxon>
    </lineage>
</organism>
<evidence type="ECO:0000313" key="4">
    <source>
        <dbReference type="EMBL" id="QTA90071.1"/>
    </source>
</evidence>
<dbReference type="GO" id="GO:0000160">
    <property type="term" value="P:phosphorelay signal transduction system"/>
    <property type="evidence" value="ECO:0007669"/>
    <property type="project" value="InterPro"/>
</dbReference>
<dbReference type="Proteomes" id="UP000663722">
    <property type="component" value="Chromosome"/>
</dbReference>
<evidence type="ECO:0000313" key="5">
    <source>
        <dbReference type="Proteomes" id="UP000663722"/>
    </source>
</evidence>
<dbReference type="PANTHER" id="PTHR44591:SF23">
    <property type="entry name" value="CHEY SUBFAMILY"/>
    <property type="match status" value="1"/>
</dbReference>
<accession>A0A975GQI3</accession>
<feature type="domain" description="Response regulatory" evidence="3">
    <location>
        <begin position="3"/>
        <end position="120"/>
    </location>
</feature>
<dbReference type="PANTHER" id="PTHR44591">
    <property type="entry name" value="STRESS RESPONSE REGULATOR PROTEIN 1"/>
    <property type="match status" value="1"/>
</dbReference>
<dbReference type="SMART" id="SM00448">
    <property type="entry name" value="REC"/>
    <property type="match status" value="1"/>
</dbReference>
<evidence type="ECO:0000259" key="3">
    <source>
        <dbReference type="PROSITE" id="PS50110"/>
    </source>
</evidence>
<dbReference type="SUPFAM" id="SSF52172">
    <property type="entry name" value="CheY-like"/>
    <property type="match status" value="1"/>
</dbReference>
<dbReference type="InterPro" id="IPR011006">
    <property type="entry name" value="CheY-like_superfamily"/>
</dbReference>